<dbReference type="GO" id="GO:0140359">
    <property type="term" value="F:ABC-type transporter activity"/>
    <property type="evidence" value="ECO:0007669"/>
    <property type="project" value="InterPro"/>
</dbReference>
<dbReference type="InterPro" id="IPR027417">
    <property type="entry name" value="P-loop_NTPase"/>
</dbReference>
<dbReference type="CDD" id="cd03301">
    <property type="entry name" value="ABC_MalK_N"/>
    <property type="match status" value="1"/>
</dbReference>
<gene>
    <name evidence="8" type="primary">ugpC</name>
    <name evidence="8" type="ORF">KIA07_03055</name>
</gene>
<dbReference type="Gene3D" id="2.40.50.100">
    <property type="match status" value="2"/>
</dbReference>
<keyword evidence="3" id="KW-0547">Nucleotide-binding</keyword>
<dbReference type="GO" id="GO:0055052">
    <property type="term" value="C:ATP-binding cassette (ABC) transporter complex, substrate-binding subunit-containing"/>
    <property type="evidence" value="ECO:0007669"/>
    <property type="project" value="TreeGrafter"/>
</dbReference>
<dbReference type="FunFam" id="3.40.50.300:FF:000042">
    <property type="entry name" value="Maltose/maltodextrin ABC transporter, ATP-binding protein"/>
    <property type="match status" value="1"/>
</dbReference>
<dbReference type="PANTHER" id="PTHR43875:SF15">
    <property type="entry name" value="TREHALOSE IMPORT ATP-BINDING PROTEIN SUGC"/>
    <property type="match status" value="1"/>
</dbReference>
<dbReference type="PANTHER" id="PTHR43875">
    <property type="entry name" value="MALTODEXTRIN IMPORT ATP-BINDING PROTEIN MSMX"/>
    <property type="match status" value="1"/>
</dbReference>
<evidence type="ECO:0000256" key="5">
    <source>
        <dbReference type="ARBA" id="ARBA00022967"/>
    </source>
</evidence>
<keyword evidence="4 8" id="KW-0067">ATP-binding</keyword>
<dbReference type="Proteomes" id="UP000730862">
    <property type="component" value="Unassembled WGS sequence"/>
</dbReference>
<dbReference type="PROSITE" id="PS50893">
    <property type="entry name" value="ABC_TRANSPORTER_2"/>
    <property type="match status" value="1"/>
</dbReference>
<dbReference type="SMART" id="SM00382">
    <property type="entry name" value="AAA"/>
    <property type="match status" value="1"/>
</dbReference>
<organism evidence="8 9">
    <name type="scientific">Finegoldia magna</name>
    <name type="common">Peptostreptococcus magnus</name>
    <dbReference type="NCBI Taxonomy" id="1260"/>
    <lineage>
        <taxon>Bacteria</taxon>
        <taxon>Bacillati</taxon>
        <taxon>Bacillota</taxon>
        <taxon>Tissierellia</taxon>
        <taxon>Tissierellales</taxon>
        <taxon>Peptoniphilaceae</taxon>
        <taxon>Finegoldia</taxon>
    </lineage>
</organism>
<dbReference type="Gene3D" id="3.40.50.300">
    <property type="entry name" value="P-loop containing nucleotide triphosphate hydrolases"/>
    <property type="match status" value="1"/>
</dbReference>
<evidence type="ECO:0000256" key="4">
    <source>
        <dbReference type="ARBA" id="ARBA00022840"/>
    </source>
</evidence>
<dbReference type="NCBIfam" id="NF008653">
    <property type="entry name" value="PRK11650.1"/>
    <property type="match status" value="1"/>
</dbReference>
<dbReference type="InterPro" id="IPR003593">
    <property type="entry name" value="AAA+_ATPase"/>
</dbReference>
<dbReference type="RefSeq" id="WP_278735388.1">
    <property type="nucleotide sequence ID" value="NZ_JAHAIK010000006.1"/>
</dbReference>
<accession>A0A943L992</accession>
<dbReference type="Gene3D" id="2.40.50.140">
    <property type="entry name" value="Nucleic acid-binding proteins"/>
    <property type="match status" value="1"/>
</dbReference>
<dbReference type="InterPro" id="IPR012340">
    <property type="entry name" value="NA-bd_OB-fold"/>
</dbReference>
<dbReference type="InterPro" id="IPR003439">
    <property type="entry name" value="ABC_transporter-like_ATP-bd"/>
</dbReference>
<keyword evidence="2" id="KW-1003">Cell membrane</keyword>
<keyword evidence="1" id="KW-0813">Transport</keyword>
<evidence type="ECO:0000313" key="9">
    <source>
        <dbReference type="Proteomes" id="UP000730862"/>
    </source>
</evidence>
<dbReference type="GO" id="GO:0005524">
    <property type="term" value="F:ATP binding"/>
    <property type="evidence" value="ECO:0007669"/>
    <property type="project" value="UniProtKB-KW"/>
</dbReference>
<dbReference type="InterPro" id="IPR017871">
    <property type="entry name" value="ABC_transporter-like_CS"/>
</dbReference>
<dbReference type="EMBL" id="JAHAIK010000006">
    <property type="protein sequence ID" value="MBS5964629.1"/>
    <property type="molecule type" value="Genomic_DNA"/>
</dbReference>
<evidence type="ECO:0000256" key="2">
    <source>
        <dbReference type="ARBA" id="ARBA00022475"/>
    </source>
</evidence>
<proteinExistence type="predicted"/>
<dbReference type="SUPFAM" id="SSF50331">
    <property type="entry name" value="MOP-like"/>
    <property type="match status" value="1"/>
</dbReference>
<feature type="domain" description="ABC transporter" evidence="7">
    <location>
        <begin position="4"/>
        <end position="235"/>
    </location>
</feature>
<keyword evidence="5" id="KW-1278">Translocase</keyword>
<evidence type="ECO:0000256" key="6">
    <source>
        <dbReference type="ARBA" id="ARBA00023136"/>
    </source>
</evidence>
<dbReference type="SUPFAM" id="SSF52540">
    <property type="entry name" value="P-loop containing nucleoside triphosphate hydrolases"/>
    <property type="match status" value="1"/>
</dbReference>
<dbReference type="GO" id="GO:0016887">
    <property type="term" value="F:ATP hydrolysis activity"/>
    <property type="evidence" value="ECO:0007669"/>
    <property type="project" value="InterPro"/>
</dbReference>
<dbReference type="GO" id="GO:0008643">
    <property type="term" value="P:carbohydrate transport"/>
    <property type="evidence" value="ECO:0007669"/>
    <property type="project" value="InterPro"/>
</dbReference>
<sequence length="339" mass="38234">MATLKFNNICKTYDNNFKAIENFNLELKDKEFVVLVGPSGCGKSTILRIIAGLEDITSGKLFIDDVCVNDVSPKDRDIAMVFQNYALYPHKNVYDNLAFGMKIRKVDKNTIDEKVKKVSEILDLGDLLDRKPGQLSGGQRQRVALGRAIVRNPKVFLMDEPLSNLDAKLRVQMRAEIVKLQKDLQTTMIYVTHDQTEAMTMGDRIVIMKDGVIQQIGTPDEIYKHPVNIFVAEFIGSPSINVLEAEDFYIASGEKIPSNYSVGLRPENLRIVEGDDYVITVIENLGSEKFVHVERDGIKLTIKYSGETEYLLGDRISLRIKNDTILNYFDKNTGESVSI</sequence>
<evidence type="ECO:0000256" key="3">
    <source>
        <dbReference type="ARBA" id="ARBA00022741"/>
    </source>
</evidence>
<comment type="caution">
    <text evidence="8">The sequence shown here is derived from an EMBL/GenBank/DDBJ whole genome shotgun (WGS) entry which is preliminary data.</text>
</comment>
<keyword evidence="6" id="KW-0472">Membrane</keyword>
<dbReference type="InterPro" id="IPR047641">
    <property type="entry name" value="ABC_transpr_MalK/UgpC-like"/>
</dbReference>
<evidence type="ECO:0000313" key="8">
    <source>
        <dbReference type="EMBL" id="MBS5964629.1"/>
    </source>
</evidence>
<dbReference type="Pfam" id="PF00005">
    <property type="entry name" value="ABC_tran"/>
    <property type="match status" value="1"/>
</dbReference>
<name>A0A943L992_FINMA</name>
<dbReference type="PROSITE" id="PS00211">
    <property type="entry name" value="ABC_TRANSPORTER_1"/>
    <property type="match status" value="1"/>
</dbReference>
<evidence type="ECO:0000259" key="7">
    <source>
        <dbReference type="PROSITE" id="PS50893"/>
    </source>
</evidence>
<evidence type="ECO:0000256" key="1">
    <source>
        <dbReference type="ARBA" id="ARBA00022448"/>
    </source>
</evidence>
<protein>
    <submittedName>
        <fullName evidence="8">Sn-glycerol-3-phosphate ABC transporter ATP-binding protein UgpC</fullName>
    </submittedName>
</protein>
<dbReference type="InterPro" id="IPR008995">
    <property type="entry name" value="Mo/tungstate-bd_C_term_dom"/>
</dbReference>
<dbReference type="AlphaFoldDB" id="A0A943L992"/>
<dbReference type="InterPro" id="IPR015855">
    <property type="entry name" value="ABC_transpr_MalK-like"/>
</dbReference>
<reference evidence="8" key="1">
    <citation type="submission" date="2021-02" db="EMBL/GenBank/DDBJ databases">
        <title>Infant gut strain persistence is associated with maternal origin, phylogeny, and functional potential including surface adhesion and iron acquisition.</title>
        <authorList>
            <person name="Lou Y.C."/>
        </authorList>
    </citation>
    <scope>NUCLEOTIDE SEQUENCE</scope>
    <source>
        <strain evidence="8">L3_058_000G1_dasL3_058_000G1_concoct_72</strain>
    </source>
</reference>